<dbReference type="InterPro" id="IPR027417">
    <property type="entry name" value="P-loop_NTPase"/>
</dbReference>
<dbReference type="PANTHER" id="PTHR32341">
    <property type="entry name" value="INTERFERON-INDUCIBLE GTPASE"/>
    <property type="match status" value="1"/>
</dbReference>
<evidence type="ECO:0000313" key="6">
    <source>
        <dbReference type="EMBL" id="VDH90843.1"/>
    </source>
</evidence>
<dbReference type="EMBL" id="UYJE01000176">
    <property type="protein sequence ID" value="VDH90843.1"/>
    <property type="molecule type" value="Genomic_DNA"/>
</dbReference>
<feature type="domain" description="IRG-type G" evidence="5">
    <location>
        <begin position="99"/>
        <end position="279"/>
    </location>
</feature>
<comment type="similarity">
    <text evidence="1">Belongs to the TRAFAC class dynamin-like GTPase superfamily. IRG family.</text>
</comment>
<dbReference type="Proteomes" id="UP000596742">
    <property type="component" value="Unassembled WGS sequence"/>
</dbReference>
<dbReference type="Pfam" id="PF05049">
    <property type="entry name" value="IIGP"/>
    <property type="match status" value="1"/>
</dbReference>
<keyword evidence="4" id="KW-0342">GTP-binding</keyword>
<dbReference type="InterPro" id="IPR007743">
    <property type="entry name" value="Immunity-related_GTPase-like"/>
</dbReference>
<evidence type="ECO:0000313" key="7">
    <source>
        <dbReference type="Proteomes" id="UP000596742"/>
    </source>
</evidence>
<dbReference type="FunFam" id="3.40.50.300:FF:000541">
    <property type="entry name" value="Immunity related GTPase M"/>
    <property type="match status" value="1"/>
</dbReference>
<evidence type="ECO:0000256" key="1">
    <source>
        <dbReference type="ARBA" id="ARBA00005429"/>
    </source>
</evidence>
<keyword evidence="7" id="KW-1185">Reference proteome</keyword>
<keyword evidence="2" id="KW-0547">Nucleotide-binding</keyword>
<evidence type="ECO:0000256" key="4">
    <source>
        <dbReference type="ARBA" id="ARBA00023134"/>
    </source>
</evidence>
<evidence type="ECO:0000256" key="3">
    <source>
        <dbReference type="ARBA" id="ARBA00022801"/>
    </source>
</evidence>
<comment type="caution">
    <text evidence="6">The sequence shown here is derived from an EMBL/GenBank/DDBJ whole genome shotgun (WGS) entry which is preliminary data.</text>
</comment>
<reference evidence="6" key="1">
    <citation type="submission" date="2018-11" db="EMBL/GenBank/DDBJ databases">
        <authorList>
            <person name="Alioto T."/>
            <person name="Alioto T."/>
        </authorList>
    </citation>
    <scope>NUCLEOTIDE SEQUENCE</scope>
</reference>
<dbReference type="OrthoDB" id="10003175at2759"/>
<name>A0A8B6BHG9_MYTGA</name>
<sequence>MDSGTYYRDSNPSIDQKTAQVHQLERKYPNDWLSRLGFRLSPGRFSDLAASDRMYMHDLGDYDIISCEEIDELQKLVEETGVLNLPNYISQKAKEWKEVQIHIAVLGETYVGKSTFINQLRGVEEWDNKFAPVGLGDTTLEPTAYENPYNKNMVFWDLPGVGTLKYSKDESYFRTINIERYDFFILMSDQCFSENDAWLAREIRKRGKPFFFVRSKLDEDLKSAEHDGQCIYEVLPRIHQSCTDNLRKANFRDPTIFIISNYDHEIGQFDDLMVAIFHSLPDFKKEAMILSIGPLTHQIIREKKKALHNRVFKIAVISAGAAAVPLPGIDVAVDLAIIAYEINFYMSEFGLDEESLMHLCKKTKTKYDQITESLKHSKSLLTEKSTLKTLFMKIVKTQAAEQVGGRFAKYIPVIGSIVSSCVAYAACVKFLRSEIDLLEEDAQTLVNIVIDKNKKL</sequence>
<dbReference type="Gene3D" id="3.40.50.300">
    <property type="entry name" value="P-loop containing nucleotide triphosphate hydrolases"/>
    <property type="match status" value="1"/>
</dbReference>
<keyword evidence="3" id="KW-0378">Hydrolase</keyword>
<dbReference type="GO" id="GO:0005525">
    <property type="term" value="F:GTP binding"/>
    <property type="evidence" value="ECO:0007669"/>
    <property type="project" value="UniProtKB-KW"/>
</dbReference>
<dbReference type="PANTHER" id="PTHR32341:SF10">
    <property type="entry name" value="INTERFERON-INDUCIBLE GTPASE 5"/>
    <property type="match status" value="1"/>
</dbReference>
<dbReference type="SUPFAM" id="SSF52540">
    <property type="entry name" value="P-loop containing nucleoside triphosphate hydrolases"/>
    <property type="match status" value="1"/>
</dbReference>
<gene>
    <name evidence="6" type="ORF">MGAL_10B018637</name>
</gene>
<evidence type="ECO:0000256" key="2">
    <source>
        <dbReference type="ARBA" id="ARBA00022741"/>
    </source>
</evidence>
<evidence type="ECO:0000259" key="5">
    <source>
        <dbReference type="PROSITE" id="PS51716"/>
    </source>
</evidence>
<dbReference type="GO" id="GO:0016787">
    <property type="term" value="F:hydrolase activity"/>
    <property type="evidence" value="ECO:0007669"/>
    <property type="project" value="UniProtKB-KW"/>
</dbReference>
<dbReference type="InterPro" id="IPR051515">
    <property type="entry name" value="IRG"/>
</dbReference>
<dbReference type="PROSITE" id="PS51716">
    <property type="entry name" value="G_IRG"/>
    <property type="match status" value="1"/>
</dbReference>
<dbReference type="InterPro" id="IPR030385">
    <property type="entry name" value="G_IRG_dom"/>
</dbReference>
<proteinExistence type="inferred from homology"/>
<protein>
    <recommendedName>
        <fullName evidence="5">IRG-type G domain-containing protein</fullName>
    </recommendedName>
</protein>
<organism evidence="6 7">
    <name type="scientific">Mytilus galloprovincialis</name>
    <name type="common">Mediterranean mussel</name>
    <dbReference type="NCBI Taxonomy" id="29158"/>
    <lineage>
        <taxon>Eukaryota</taxon>
        <taxon>Metazoa</taxon>
        <taxon>Spiralia</taxon>
        <taxon>Lophotrochozoa</taxon>
        <taxon>Mollusca</taxon>
        <taxon>Bivalvia</taxon>
        <taxon>Autobranchia</taxon>
        <taxon>Pteriomorphia</taxon>
        <taxon>Mytilida</taxon>
        <taxon>Mytiloidea</taxon>
        <taxon>Mytilidae</taxon>
        <taxon>Mytilinae</taxon>
        <taxon>Mytilus</taxon>
    </lineage>
</organism>
<dbReference type="AlphaFoldDB" id="A0A8B6BHG9"/>
<accession>A0A8B6BHG9</accession>
<dbReference type="GO" id="GO:0016020">
    <property type="term" value="C:membrane"/>
    <property type="evidence" value="ECO:0007669"/>
    <property type="project" value="InterPro"/>
</dbReference>